<dbReference type="Proteomes" id="UP000001785">
    <property type="component" value="Segment"/>
</dbReference>
<reference evidence="1 2" key="1">
    <citation type="journal article" date="2003" name="J. Bacteriol.">
        <title>Complete genome sequence of the broad-host-range vibriophage KVP40: comparative genomics of a T4-related bacteriophage.</title>
        <authorList>
            <person name="Miller E."/>
            <person name="Heidelberg J."/>
            <person name="Eisen J."/>
            <person name="Nelson W."/>
            <person name="Durkin A."/>
            <person name="Ciecko A."/>
            <person name="Feldblyum T."/>
            <person name="White O."/>
            <person name="Paulsen I."/>
            <person name="Nierman W."/>
            <person name="Lee J."/>
            <person name="Szczypinski B."/>
            <person name="Fraser C."/>
        </authorList>
    </citation>
    <scope>NUCLEOTIDE SEQUENCE</scope>
    <source>
        <strain evidence="2">Isolate Vibrio parahaemolyticus/Japan/Matsuzaki /1991</strain>
    </source>
</reference>
<dbReference type="RefSeq" id="NP_899347.1">
    <property type="nucleotide sequence ID" value="NC_005083.2"/>
</dbReference>
<organism evidence="1 2">
    <name type="scientific">Vibrio phage KVP40 (isolate Vibrio parahaemolyticus/Japan/Matsuzaki/1991)</name>
    <name type="common">KVP40</name>
    <name type="synonym">Bacteriophage KVP40</name>
    <dbReference type="NCBI Taxonomy" id="75320"/>
    <lineage>
        <taxon>Viruses</taxon>
        <taxon>Duplodnaviria</taxon>
        <taxon>Heunggongvirae</taxon>
        <taxon>Uroviricota</taxon>
        <taxon>Caudoviricetes</taxon>
        <taxon>Pantevenvirales</taxon>
        <taxon>Straboviridae</taxon>
        <taxon>Schizotequatrovirus</taxon>
        <taxon>Schizotequatrovirus KVP40</taxon>
    </lineage>
</organism>
<dbReference type="OrthoDB" id="15670at10239"/>
<keyword evidence="2" id="KW-1185">Reference proteome</keyword>
<gene>
    <name evidence="1" type="ORF">KVP40.0099</name>
</gene>
<dbReference type="GeneID" id="2545924"/>
<organismHost>
    <name type="scientific">Vibrio parahaemolyticus</name>
    <dbReference type="NCBI Taxonomy" id="670"/>
</organismHost>
<dbReference type="KEGG" id="vg:2545924"/>
<evidence type="ECO:0000313" key="2">
    <source>
        <dbReference type="Proteomes" id="UP000001785"/>
    </source>
</evidence>
<name>Q6WI53_BPKVM</name>
<evidence type="ECO:0000313" key="1">
    <source>
        <dbReference type="EMBL" id="AAQ64170.1"/>
    </source>
</evidence>
<accession>Q6WI53</accession>
<dbReference type="EMBL" id="AY283928">
    <property type="protein sequence ID" value="AAQ64170.1"/>
    <property type="molecule type" value="Genomic_DNA"/>
</dbReference>
<proteinExistence type="predicted"/>
<protein>
    <submittedName>
        <fullName evidence="1">Uncharacterized protein</fullName>
    </submittedName>
</protein>
<sequence>MAKSNSFTKRENMLLADYIKHAMQEYHTIFPTRFSVLEHLFATNGNGITLKNGYIYDRETRDVKQKPLLSREDIILEVKDASEHSLGMWARFVKELGDEHPELVEKFKKKIDAQLEEDERTVERLCNIDEAYKIHPDLTNLHVYAWGGDRRYIPMYDFENSKYDDTIEQLEYFRDCIANATVREVTEDDSQTDQFYARGLVSWKENIGEIDKIIEKLRK</sequence>